<name>A0A0E3ZFH7_9BACT</name>
<dbReference type="HOGENOM" id="CLU_1957554_0_0_10"/>
<evidence type="ECO:0000313" key="2">
    <source>
        <dbReference type="Proteomes" id="UP000033109"/>
    </source>
</evidence>
<dbReference type="KEGG" id="pko:PKOR_06765"/>
<dbReference type="Proteomes" id="UP000033109">
    <property type="component" value="Chromosome"/>
</dbReference>
<protein>
    <recommendedName>
        <fullName evidence="3">Outer membrane protein beta-barrel domain-containing protein</fullName>
    </recommendedName>
</protein>
<proteinExistence type="predicted"/>
<dbReference type="EMBL" id="CP009621">
    <property type="protein sequence ID" value="AKD02880.1"/>
    <property type="molecule type" value="Genomic_DNA"/>
</dbReference>
<dbReference type="PATRIC" id="fig|400092.3.peg.1508"/>
<organism evidence="1 2">
    <name type="scientific">Pontibacter korlensis</name>
    <dbReference type="NCBI Taxonomy" id="400092"/>
    <lineage>
        <taxon>Bacteria</taxon>
        <taxon>Pseudomonadati</taxon>
        <taxon>Bacteroidota</taxon>
        <taxon>Cytophagia</taxon>
        <taxon>Cytophagales</taxon>
        <taxon>Hymenobacteraceae</taxon>
        <taxon>Pontibacter</taxon>
    </lineage>
</organism>
<evidence type="ECO:0000313" key="1">
    <source>
        <dbReference type="EMBL" id="AKD02880.1"/>
    </source>
</evidence>
<evidence type="ECO:0008006" key="3">
    <source>
        <dbReference type="Google" id="ProtNLM"/>
    </source>
</evidence>
<gene>
    <name evidence="1" type="ORF">PKOR_06765</name>
</gene>
<dbReference type="OrthoDB" id="853064at2"/>
<accession>A0A0E3ZFH7</accession>
<dbReference type="RefSeq" id="WP_046309881.1">
    <property type="nucleotide sequence ID" value="NZ_CP009621.1"/>
</dbReference>
<sequence length="128" mass="14460">MPYNAVGSTKYQEAFDVPFLYLHYTNNLSSRASVQIGLGYGMNEASTAGISRHVALDSIYMKESYQRLQAVAIPLTFKYTPFKINKRLQFYGYAFFTPIVRHIKAQATESLNGGSAMRKDLYSELLPV</sequence>
<keyword evidence="2" id="KW-1185">Reference proteome</keyword>
<reference evidence="1 2" key="1">
    <citation type="journal article" date="2015" name="Sci. Rep.">
        <title>Unraveling adaptation of Pontibacter korlensis to radiation and infertility in desert through complete genome and comparative transcriptomic analysis.</title>
        <authorList>
            <person name="Dai J."/>
            <person name="Dai W."/>
            <person name="Qiu C."/>
            <person name="Yang Z."/>
            <person name="Zhang Y."/>
            <person name="Zhou M."/>
            <person name="Zhang L."/>
            <person name="Fang C."/>
            <person name="Gao Q."/>
            <person name="Yang Q."/>
            <person name="Li X."/>
            <person name="Wang Z."/>
            <person name="Wang Z."/>
            <person name="Jia Z."/>
            <person name="Chen X."/>
        </authorList>
    </citation>
    <scope>NUCLEOTIDE SEQUENCE [LARGE SCALE GENOMIC DNA]</scope>
    <source>
        <strain evidence="1 2">X14-1T</strain>
    </source>
</reference>
<dbReference type="AlphaFoldDB" id="A0A0E3ZFH7"/>